<keyword evidence="3" id="KW-0969">Cilium</keyword>
<evidence type="ECO:0000259" key="2">
    <source>
        <dbReference type="Pfam" id="PF02120"/>
    </source>
</evidence>
<dbReference type="Pfam" id="PF02120">
    <property type="entry name" value="Flg_hook"/>
    <property type="match status" value="1"/>
</dbReference>
<reference evidence="3 4" key="1">
    <citation type="submission" date="2018-08" db="EMBL/GenBank/DDBJ databases">
        <title>Paenibacillus sp. M4BSY-1, whole genome shotgun sequence.</title>
        <authorList>
            <person name="Tuo L."/>
        </authorList>
    </citation>
    <scope>NUCLEOTIDE SEQUENCE [LARGE SCALE GENOMIC DNA]</scope>
    <source>
        <strain evidence="3 4">M4BSY-1</strain>
    </source>
</reference>
<organism evidence="3 4">
    <name type="scientific">Paenibacillus paeoniae</name>
    <dbReference type="NCBI Taxonomy" id="2292705"/>
    <lineage>
        <taxon>Bacteria</taxon>
        <taxon>Bacillati</taxon>
        <taxon>Bacillota</taxon>
        <taxon>Bacilli</taxon>
        <taxon>Bacillales</taxon>
        <taxon>Paenibacillaceae</taxon>
        <taxon>Paenibacillus</taxon>
    </lineage>
</organism>
<dbReference type="InterPro" id="IPR038610">
    <property type="entry name" value="FliK-like_C_sf"/>
</dbReference>
<dbReference type="EMBL" id="QUBQ01000001">
    <property type="protein sequence ID" value="REK76510.1"/>
    <property type="molecule type" value="Genomic_DNA"/>
</dbReference>
<accession>A0A371PJY1</accession>
<protein>
    <submittedName>
        <fullName evidence="3">Flagellar hook-length control protein FliK</fullName>
    </submittedName>
</protein>
<dbReference type="CDD" id="cd17470">
    <property type="entry name" value="T3SS_Flik_C"/>
    <property type="match status" value="1"/>
</dbReference>
<sequence length="460" mass="48164">MEMIIPGMAVAGQATAISGTATTKTGTGTGAEASFKQALVQQIVGESTTANGQTQQSGVVGMITSQNGIVSLNAAETAVSTEDLMSLIDGLMDKLDTAAENEDEDTGSMLDQLQSMLYSLQALLALLGIPAARSSNSGWDADQASGLAGNAQALEQTKSSMQVGLIQLQSLLQQGSLRQVQGQEPHALIANQLQALSAALLNESSGENKGPRAEANAVPSWLVAQSTPSKDVSSMLQRLSQQAVHPSAFNAMMSAVNEGPLVQPQADNQAQASAEQSATAQLPLIGPHNVRDFAPLLGRTAAPTAFVLADNFADTMNGLIVQKFNVRAVDGMSEAKLKLFPEQLGQVDVRISMQNGVLTALFQTDTSKAKDLLENQMAQLRAALQAQGLNVEKLEVTQSPASMELSQQHHGQGQQGKGASDNRNGLGDDENVTDNAFESELVEQAVIQGLGYGRAINETA</sequence>
<keyword evidence="3" id="KW-0966">Cell projection</keyword>
<evidence type="ECO:0000256" key="1">
    <source>
        <dbReference type="SAM" id="MobiDB-lite"/>
    </source>
</evidence>
<evidence type="ECO:0000313" key="3">
    <source>
        <dbReference type="EMBL" id="REK76510.1"/>
    </source>
</evidence>
<feature type="region of interest" description="Disordered" evidence="1">
    <location>
        <begin position="402"/>
        <end position="432"/>
    </location>
</feature>
<dbReference type="OrthoDB" id="2380967at2"/>
<dbReference type="Gene3D" id="3.30.750.140">
    <property type="match status" value="1"/>
</dbReference>
<keyword evidence="4" id="KW-1185">Reference proteome</keyword>
<evidence type="ECO:0000313" key="4">
    <source>
        <dbReference type="Proteomes" id="UP000261905"/>
    </source>
</evidence>
<name>A0A371PJY1_9BACL</name>
<proteinExistence type="predicted"/>
<keyword evidence="3" id="KW-0282">Flagellum</keyword>
<dbReference type="RefSeq" id="WP_116043494.1">
    <property type="nucleotide sequence ID" value="NZ_QUBQ01000001.1"/>
</dbReference>
<comment type="caution">
    <text evidence="3">The sequence shown here is derived from an EMBL/GenBank/DDBJ whole genome shotgun (WGS) entry which is preliminary data.</text>
</comment>
<dbReference type="Proteomes" id="UP000261905">
    <property type="component" value="Unassembled WGS sequence"/>
</dbReference>
<gene>
    <name evidence="3" type="ORF">DX130_05580</name>
</gene>
<dbReference type="InterPro" id="IPR021136">
    <property type="entry name" value="Flagellar_hook_control-like_C"/>
</dbReference>
<dbReference type="AlphaFoldDB" id="A0A371PJY1"/>
<feature type="domain" description="Flagellar hook-length control protein-like C-terminal" evidence="2">
    <location>
        <begin position="325"/>
        <end position="400"/>
    </location>
</feature>